<organism evidence="1 2">
    <name type="scientific">Trifolium medium</name>
    <dbReference type="NCBI Taxonomy" id="97028"/>
    <lineage>
        <taxon>Eukaryota</taxon>
        <taxon>Viridiplantae</taxon>
        <taxon>Streptophyta</taxon>
        <taxon>Embryophyta</taxon>
        <taxon>Tracheophyta</taxon>
        <taxon>Spermatophyta</taxon>
        <taxon>Magnoliopsida</taxon>
        <taxon>eudicotyledons</taxon>
        <taxon>Gunneridae</taxon>
        <taxon>Pentapetalae</taxon>
        <taxon>rosids</taxon>
        <taxon>fabids</taxon>
        <taxon>Fabales</taxon>
        <taxon>Fabaceae</taxon>
        <taxon>Papilionoideae</taxon>
        <taxon>50 kb inversion clade</taxon>
        <taxon>NPAAA clade</taxon>
        <taxon>Hologalegina</taxon>
        <taxon>IRL clade</taxon>
        <taxon>Trifolieae</taxon>
        <taxon>Trifolium</taxon>
    </lineage>
</organism>
<dbReference type="Proteomes" id="UP000265520">
    <property type="component" value="Unassembled WGS sequence"/>
</dbReference>
<name>A0A392UJH0_9FABA</name>
<sequence>MERGVWREMDGERWMKRVGCKGYEMEREMDEEWWMERDGWKEFDGE</sequence>
<evidence type="ECO:0000313" key="1">
    <source>
        <dbReference type="EMBL" id="MCI73773.1"/>
    </source>
</evidence>
<dbReference type="EMBL" id="LXQA010846241">
    <property type="protein sequence ID" value="MCI73773.1"/>
    <property type="molecule type" value="Genomic_DNA"/>
</dbReference>
<reference evidence="1 2" key="1">
    <citation type="journal article" date="2018" name="Front. Plant Sci.">
        <title>Red Clover (Trifolium pratense) and Zigzag Clover (T. medium) - A Picture of Genomic Similarities and Differences.</title>
        <authorList>
            <person name="Dluhosova J."/>
            <person name="Istvanek J."/>
            <person name="Nedelnik J."/>
            <person name="Repkova J."/>
        </authorList>
    </citation>
    <scope>NUCLEOTIDE SEQUENCE [LARGE SCALE GENOMIC DNA]</scope>
    <source>
        <strain evidence="2">cv. 10/8</strain>
        <tissue evidence="1">Leaf</tissue>
    </source>
</reference>
<dbReference type="AlphaFoldDB" id="A0A392UJH0"/>
<accession>A0A392UJH0</accession>
<keyword evidence="2" id="KW-1185">Reference proteome</keyword>
<protein>
    <submittedName>
        <fullName evidence="1">Uncharacterized protein</fullName>
    </submittedName>
</protein>
<comment type="caution">
    <text evidence="1">The sequence shown here is derived from an EMBL/GenBank/DDBJ whole genome shotgun (WGS) entry which is preliminary data.</text>
</comment>
<feature type="non-terminal residue" evidence="1">
    <location>
        <position position="46"/>
    </location>
</feature>
<proteinExistence type="predicted"/>
<evidence type="ECO:0000313" key="2">
    <source>
        <dbReference type="Proteomes" id="UP000265520"/>
    </source>
</evidence>